<organism evidence="1 2">
    <name type="scientific">Lactuca virosa</name>
    <dbReference type="NCBI Taxonomy" id="75947"/>
    <lineage>
        <taxon>Eukaryota</taxon>
        <taxon>Viridiplantae</taxon>
        <taxon>Streptophyta</taxon>
        <taxon>Embryophyta</taxon>
        <taxon>Tracheophyta</taxon>
        <taxon>Spermatophyta</taxon>
        <taxon>Magnoliopsida</taxon>
        <taxon>eudicotyledons</taxon>
        <taxon>Gunneridae</taxon>
        <taxon>Pentapetalae</taxon>
        <taxon>asterids</taxon>
        <taxon>campanulids</taxon>
        <taxon>Asterales</taxon>
        <taxon>Asteraceae</taxon>
        <taxon>Cichorioideae</taxon>
        <taxon>Cichorieae</taxon>
        <taxon>Lactucinae</taxon>
        <taxon>Lactuca</taxon>
    </lineage>
</organism>
<dbReference type="EMBL" id="CAKMRJ010004445">
    <property type="protein sequence ID" value="CAH1436578.1"/>
    <property type="molecule type" value="Genomic_DNA"/>
</dbReference>
<comment type="caution">
    <text evidence="1">The sequence shown here is derived from an EMBL/GenBank/DDBJ whole genome shotgun (WGS) entry which is preliminary data.</text>
</comment>
<dbReference type="Proteomes" id="UP001157418">
    <property type="component" value="Unassembled WGS sequence"/>
</dbReference>
<proteinExistence type="predicted"/>
<gene>
    <name evidence="1" type="ORF">LVIROSA_LOCUS22947</name>
</gene>
<reference evidence="1 2" key="1">
    <citation type="submission" date="2022-01" db="EMBL/GenBank/DDBJ databases">
        <authorList>
            <person name="Xiong W."/>
            <person name="Schranz E."/>
        </authorList>
    </citation>
    <scope>NUCLEOTIDE SEQUENCE [LARGE SCALE GENOMIC DNA]</scope>
</reference>
<accession>A0AAU9NFI2</accession>
<protein>
    <submittedName>
        <fullName evidence="1">Uncharacterized protein</fullName>
    </submittedName>
</protein>
<evidence type="ECO:0000313" key="2">
    <source>
        <dbReference type="Proteomes" id="UP001157418"/>
    </source>
</evidence>
<keyword evidence="2" id="KW-1185">Reference proteome</keyword>
<evidence type="ECO:0000313" key="1">
    <source>
        <dbReference type="EMBL" id="CAH1436578.1"/>
    </source>
</evidence>
<sequence>MKFNLWQSTIYPVEPYVDIEEVKKIFFLKKPIQVVSVWSMFKIASIRKIDIWKSRKMPYAFFQGKRTDNSKFMFSDDISSLIIWLKQRAGTDKDYVDVLQRLRQYVLDMVINLSVNWEIGHVGEKEAEEPDLDLSMENDSPGNMLKKPHRGVVFSSKGQLRFMRIYQKHLLSSEFIKGIIGLLKRIGDQDNSLRVKIIEKITWFLSFQQWLINLRNRF</sequence>
<name>A0AAU9NFI2_9ASTR</name>
<dbReference type="AlphaFoldDB" id="A0AAU9NFI2"/>